<dbReference type="AlphaFoldDB" id="A0A2U2B5U0"/>
<dbReference type="SUPFAM" id="SSF49785">
    <property type="entry name" value="Galactose-binding domain-like"/>
    <property type="match status" value="1"/>
</dbReference>
<dbReference type="Proteomes" id="UP000244956">
    <property type="component" value="Unassembled WGS sequence"/>
</dbReference>
<dbReference type="RefSeq" id="WP_109265353.1">
    <property type="nucleotide sequence ID" value="NZ_QEWP01000014.1"/>
</dbReference>
<evidence type="ECO:0000256" key="1">
    <source>
        <dbReference type="SAM" id="SignalP"/>
    </source>
</evidence>
<gene>
    <name evidence="3" type="ORF">DDZ16_15285</name>
</gene>
<name>A0A2U2B5U0_9BACT</name>
<accession>A0A2U2B5U0</accession>
<comment type="caution">
    <text evidence="3">The sequence shown here is derived from an EMBL/GenBank/DDBJ whole genome shotgun (WGS) entry which is preliminary data.</text>
</comment>
<organism evidence="3 4">
    <name type="scientific">Marinilabilia rubra</name>
    <dbReference type="NCBI Taxonomy" id="2162893"/>
    <lineage>
        <taxon>Bacteria</taxon>
        <taxon>Pseudomonadati</taxon>
        <taxon>Bacteroidota</taxon>
        <taxon>Bacteroidia</taxon>
        <taxon>Marinilabiliales</taxon>
        <taxon>Marinilabiliaceae</taxon>
        <taxon>Marinilabilia</taxon>
    </lineage>
</organism>
<protein>
    <recommendedName>
        <fullName evidence="2">Secretion system C-terminal sorting domain-containing protein</fullName>
    </recommendedName>
</protein>
<evidence type="ECO:0000313" key="4">
    <source>
        <dbReference type="Proteomes" id="UP000244956"/>
    </source>
</evidence>
<dbReference type="Gene3D" id="2.60.120.260">
    <property type="entry name" value="Galactose-binding domain-like"/>
    <property type="match status" value="1"/>
</dbReference>
<proteinExistence type="predicted"/>
<dbReference type="OrthoDB" id="1097396at2"/>
<dbReference type="InterPro" id="IPR008979">
    <property type="entry name" value="Galactose-bd-like_sf"/>
</dbReference>
<keyword evidence="4" id="KW-1185">Reference proteome</keyword>
<feature type="chain" id="PRO_5015757357" description="Secretion system C-terminal sorting domain-containing protein" evidence="1">
    <location>
        <begin position="22"/>
        <end position="281"/>
    </location>
</feature>
<keyword evidence="1" id="KW-0732">Signal</keyword>
<evidence type="ECO:0000313" key="3">
    <source>
        <dbReference type="EMBL" id="PWD98441.1"/>
    </source>
</evidence>
<feature type="domain" description="Secretion system C-terminal sorting" evidence="2">
    <location>
        <begin position="214"/>
        <end position="279"/>
    </location>
</feature>
<dbReference type="EMBL" id="QEWP01000014">
    <property type="protein sequence ID" value="PWD98441.1"/>
    <property type="molecule type" value="Genomic_DNA"/>
</dbReference>
<dbReference type="Pfam" id="PF18962">
    <property type="entry name" value="Por_Secre_tail"/>
    <property type="match status" value="1"/>
</dbReference>
<feature type="signal peptide" evidence="1">
    <location>
        <begin position="1"/>
        <end position="21"/>
    </location>
</feature>
<dbReference type="InterPro" id="IPR026444">
    <property type="entry name" value="Secre_tail"/>
</dbReference>
<dbReference type="NCBIfam" id="TIGR04183">
    <property type="entry name" value="Por_Secre_tail"/>
    <property type="match status" value="1"/>
</dbReference>
<reference evidence="3 4" key="1">
    <citation type="submission" date="2018-05" db="EMBL/GenBank/DDBJ databases">
        <title>Marinilabilia rubrum sp. nov., isolated from saltern sediment.</title>
        <authorList>
            <person name="Zhang R."/>
        </authorList>
    </citation>
    <scope>NUCLEOTIDE SEQUENCE [LARGE SCALE GENOMIC DNA]</scope>
    <source>
        <strain evidence="3 4">WTE16</strain>
    </source>
</reference>
<sequence length="281" mass="31604">MRKSTKVLMALFFGFSLMASAQIEYDTWPFNEDFESADYVVGNQIFNNTANEGSDSWWTTTPQFFDRFWREKFTTEYTLTVVEEAHAGSKAVMLDLTTLSGKDFKLRSVNIPEGDYQITLWAKTDAAGLGNAKIGFSGDETQMVDLTEVYQEFSGTANVTANPNNGTTRLSVIFFNNETLPDGTNYKVWIDDITIDEYVATSINKVSKSDVKFYPNPATSEINLETPGKVEKVEIYSLTGQKVKEVETPNSKVDVSSLNDGIYFMTILTEGQKINKKFIKE</sequence>
<evidence type="ECO:0000259" key="2">
    <source>
        <dbReference type="Pfam" id="PF18962"/>
    </source>
</evidence>